<gene>
    <name evidence="2" type="ORF">V6N11_035338</name>
</gene>
<evidence type="ECO:0000313" key="2">
    <source>
        <dbReference type="EMBL" id="KAK9006296.1"/>
    </source>
</evidence>
<comment type="caution">
    <text evidence="2">The sequence shown here is derived from an EMBL/GenBank/DDBJ whole genome shotgun (WGS) entry which is preliminary data.</text>
</comment>
<feature type="region of interest" description="Disordered" evidence="1">
    <location>
        <begin position="1"/>
        <end position="25"/>
    </location>
</feature>
<dbReference type="Proteomes" id="UP001396334">
    <property type="component" value="Unassembled WGS sequence"/>
</dbReference>
<sequence length="90" mass="9768">MESLKYLGESPNNPSDATSSPLAAIGLVGKPPDELVREVQSALTPISFEDKPNAANHQIRDENMLCEQREITKDLVEGIAIANHPQSSLE</sequence>
<proteinExistence type="predicted"/>
<dbReference type="EMBL" id="JBBPBN010000029">
    <property type="protein sequence ID" value="KAK9006296.1"/>
    <property type="molecule type" value="Genomic_DNA"/>
</dbReference>
<organism evidence="2 3">
    <name type="scientific">Hibiscus sabdariffa</name>
    <name type="common">roselle</name>
    <dbReference type="NCBI Taxonomy" id="183260"/>
    <lineage>
        <taxon>Eukaryota</taxon>
        <taxon>Viridiplantae</taxon>
        <taxon>Streptophyta</taxon>
        <taxon>Embryophyta</taxon>
        <taxon>Tracheophyta</taxon>
        <taxon>Spermatophyta</taxon>
        <taxon>Magnoliopsida</taxon>
        <taxon>eudicotyledons</taxon>
        <taxon>Gunneridae</taxon>
        <taxon>Pentapetalae</taxon>
        <taxon>rosids</taxon>
        <taxon>malvids</taxon>
        <taxon>Malvales</taxon>
        <taxon>Malvaceae</taxon>
        <taxon>Malvoideae</taxon>
        <taxon>Hibiscus</taxon>
    </lineage>
</organism>
<reference evidence="2 3" key="1">
    <citation type="journal article" date="2024" name="G3 (Bethesda)">
        <title>Genome assembly of Hibiscus sabdariffa L. provides insights into metabolisms of medicinal natural products.</title>
        <authorList>
            <person name="Kim T."/>
        </authorList>
    </citation>
    <scope>NUCLEOTIDE SEQUENCE [LARGE SCALE GENOMIC DNA]</scope>
    <source>
        <strain evidence="2">TK-2024</strain>
        <tissue evidence="2">Old leaves</tissue>
    </source>
</reference>
<feature type="compositionally biased region" description="Polar residues" evidence="1">
    <location>
        <begin position="10"/>
        <end position="21"/>
    </location>
</feature>
<protein>
    <submittedName>
        <fullName evidence="2">Uncharacterized protein</fullName>
    </submittedName>
</protein>
<name>A0ABR2R030_9ROSI</name>
<evidence type="ECO:0000256" key="1">
    <source>
        <dbReference type="SAM" id="MobiDB-lite"/>
    </source>
</evidence>
<accession>A0ABR2R030</accession>
<keyword evidence="3" id="KW-1185">Reference proteome</keyword>
<evidence type="ECO:0000313" key="3">
    <source>
        <dbReference type="Proteomes" id="UP001396334"/>
    </source>
</evidence>